<keyword evidence="2" id="KW-0472">Membrane</keyword>
<evidence type="ECO:0000313" key="4">
    <source>
        <dbReference type="Proteomes" id="UP000282551"/>
    </source>
</evidence>
<sequence length="195" mass="21441">MAENGTTTPQEQRRRGLNKKILIGIGIILALLIVVALATGEDSSDESKADEATTSVPTEDVVPPPAPDRVTPTDEQVAEDALRDGQIAEVAEQYMKTSLMFEGPWSSYAERCLADATLDPARCWQPYVNNFDFSNGILRVTLQVDRSDPFDKQLGENAATHIARFIGSAREVWAEEINWVEIMDGTGVHIAQQQP</sequence>
<feature type="region of interest" description="Disordered" evidence="1">
    <location>
        <begin position="42"/>
        <end position="76"/>
    </location>
</feature>
<keyword evidence="4" id="KW-1185">Reference proteome</keyword>
<keyword evidence="2" id="KW-0812">Transmembrane</keyword>
<proteinExistence type="predicted"/>
<evidence type="ECO:0000256" key="1">
    <source>
        <dbReference type="SAM" id="MobiDB-lite"/>
    </source>
</evidence>
<organism evidence="3 4">
    <name type="scientific">Mycolicibacterium chitae</name>
    <name type="common">Mycobacterium chitae</name>
    <dbReference type="NCBI Taxonomy" id="1792"/>
    <lineage>
        <taxon>Bacteria</taxon>
        <taxon>Bacillati</taxon>
        <taxon>Actinomycetota</taxon>
        <taxon>Actinomycetes</taxon>
        <taxon>Mycobacteriales</taxon>
        <taxon>Mycobacteriaceae</taxon>
        <taxon>Mycolicibacterium</taxon>
    </lineage>
</organism>
<feature type="transmembrane region" description="Helical" evidence="2">
    <location>
        <begin position="21"/>
        <end position="40"/>
    </location>
</feature>
<name>A0A448I7L6_MYCCI</name>
<dbReference type="EMBL" id="LR134355">
    <property type="protein sequence ID" value="VEG48517.1"/>
    <property type="molecule type" value="Genomic_DNA"/>
</dbReference>
<dbReference type="Proteomes" id="UP000282551">
    <property type="component" value="Chromosome"/>
</dbReference>
<evidence type="ECO:0000313" key="3">
    <source>
        <dbReference type="EMBL" id="VEG48517.1"/>
    </source>
</evidence>
<gene>
    <name evidence="3" type="ORF">NCTC10485_02815</name>
</gene>
<accession>A0A448I7L6</accession>
<keyword evidence="2" id="KW-1133">Transmembrane helix</keyword>
<dbReference type="AlphaFoldDB" id="A0A448I7L6"/>
<evidence type="ECO:0000256" key="2">
    <source>
        <dbReference type="SAM" id="Phobius"/>
    </source>
</evidence>
<protein>
    <submittedName>
        <fullName evidence="3">Uncharacterized protein</fullName>
    </submittedName>
</protein>
<reference evidence="3 4" key="1">
    <citation type="submission" date="2018-12" db="EMBL/GenBank/DDBJ databases">
        <authorList>
            <consortium name="Pathogen Informatics"/>
        </authorList>
    </citation>
    <scope>NUCLEOTIDE SEQUENCE [LARGE SCALE GENOMIC DNA]</scope>
    <source>
        <strain evidence="3 4">NCTC10485</strain>
    </source>
</reference>
<dbReference type="RefSeq" id="WP_126334308.1">
    <property type="nucleotide sequence ID" value="NZ_AP022604.1"/>
</dbReference>
<dbReference type="OrthoDB" id="5197325at2"/>